<dbReference type="PANTHER" id="PTHR12715:SF4">
    <property type="entry name" value="EAMA DOMAIN-CONTAINING PROTEIN"/>
    <property type="match status" value="1"/>
</dbReference>
<keyword evidence="2" id="KW-1133">Transmembrane helix</keyword>
<feature type="transmembrane region" description="Helical" evidence="2">
    <location>
        <begin position="167"/>
        <end position="185"/>
    </location>
</feature>
<feature type="domain" description="EamA" evidence="3">
    <location>
        <begin position="167"/>
        <end position="299"/>
    </location>
</feature>
<dbReference type="PANTHER" id="PTHR12715">
    <property type="entry name" value="TRANSPORTER, DRUG/METABOLITE EXPORTER FAMILY"/>
    <property type="match status" value="1"/>
</dbReference>
<feature type="transmembrane region" description="Helical" evidence="2">
    <location>
        <begin position="111"/>
        <end position="133"/>
    </location>
</feature>
<feature type="transmembrane region" description="Helical" evidence="2">
    <location>
        <begin position="55"/>
        <end position="73"/>
    </location>
</feature>
<sequence length="308" mass="31568">MQQPSSAALRQAQATTRPGPIDWRVLAAMVVVLVLWASAFIAIRAVGETISPGPLALGRQAVGAVVLVAIAVWRRPPLPGPRALVLIAVYGALWFAGYTLVLNMAERHLDAGTVAMLVNIAPLMVALAAGVLLKEGFPRPLMVGIAIAFAGVVIIATGGIGAESEPIGIVLGILAAILYASGVLVQKVALRSSDALSATWIGCVVGALVLLPFLPQTVVELSDAPAPAVLAVIYLGVGPSAVAFLLWAYVLKRSSAGATASATLAVPAIVVLLSWLLLGELPTLLGLVGGALCLAGVAWSRRRPRTTA</sequence>
<feature type="domain" description="EamA" evidence="3">
    <location>
        <begin position="27"/>
        <end position="156"/>
    </location>
</feature>
<dbReference type="GO" id="GO:0016020">
    <property type="term" value="C:membrane"/>
    <property type="evidence" value="ECO:0007669"/>
    <property type="project" value="InterPro"/>
</dbReference>
<keyword evidence="2" id="KW-0472">Membrane</keyword>
<evidence type="ECO:0000256" key="1">
    <source>
        <dbReference type="ARBA" id="ARBA00007362"/>
    </source>
</evidence>
<accession>A0A1N6DK78</accession>
<evidence type="ECO:0000313" key="5">
    <source>
        <dbReference type="Proteomes" id="UP000184699"/>
    </source>
</evidence>
<dbReference type="InterPro" id="IPR052756">
    <property type="entry name" value="Alkyne_AA_exporter"/>
</dbReference>
<feature type="transmembrane region" description="Helical" evidence="2">
    <location>
        <begin position="21"/>
        <end position="43"/>
    </location>
</feature>
<evidence type="ECO:0000313" key="4">
    <source>
        <dbReference type="EMBL" id="SIN71073.1"/>
    </source>
</evidence>
<dbReference type="Pfam" id="PF00892">
    <property type="entry name" value="EamA"/>
    <property type="match status" value="2"/>
</dbReference>
<dbReference type="RefSeq" id="WP_084183516.1">
    <property type="nucleotide sequence ID" value="NZ_FSRJ01000001.1"/>
</dbReference>
<comment type="similarity">
    <text evidence="1">Belongs to the EamA transporter family.</text>
</comment>
<feature type="transmembrane region" description="Helical" evidence="2">
    <location>
        <begin position="197"/>
        <end position="214"/>
    </location>
</feature>
<dbReference type="AlphaFoldDB" id="A0A1N6DK78"/>
<feature type="transmembrane region" description="Helical" evidence="2">
    <location>
        <begin position="85"/>
        <end position="105"/>
    </location>
</feature>
<dbReference type="STRING" id="232089.SAMN05443544_0341"/>
<keyword evidence="2" id="KW-0812">Transmembrane</keyword>
<dbReference type="Proteomes" id="UP000184699">
    <property type="component" value="Unassembled WGS sequence"/>
</dbReference>
<feature type="transmembrane region" description="Helical" evidence="2">
    <location>
        <begin position="140"/>
        <end position="161"/>
    </location>
</feature>
<proteinExistence type="inferred from homology"/>
<protein>
    <submittedName>
        <fullName evidence="4">Threonine/homoserine efflux transporter RhtA</fullName>
    </submittedName>
</protein>
<dbReference type="SUPFAM" id="SSF103481">
    <property type="entry name" value="Multidrug resistance efflux transporter EmrE"/>
    <property type="match status" value="2"/>
</dbReference>
<name>A0A1N6DK78_9MICO</name>
<feature type="transmembrane region" description="Helical" evidence="2">
    <location>
        <begin position="284"/>
        <end position="300"/>
    </location>
</feature>
<dbReference type="OrthoDB" id="3744378at2"/>
<reference evidence="5" key="1">
    <citation type="submission" date="2016-11" db="EMBL/GenBank/DDBJ databases">
        <authorList>
            <person name="Varghese N."/>
            <person name="Submissions S."/>
        </authorList>
    </citation>
    <scope>NUCLEOTIDE SEQUENCE [LARGE SCALE GENOMIC DNA]</scope>
    <source>
        <strain evidence="5">DSM 8595</strain>
    </source>
</reference>
<feature type="transmembrane region" description="Helical" evidence="2">
    <location>
        <begin position="258"/>
        <end position="278"/>
    </location>
</feature>
<evidence type="ECO:0000259" key="3">
    <source>
        <dbReference type="Pfam" id="PF00892"/>
    </source>
</evidence>
<dbReference type="InterPro" id="IPR037185">
    <property type="entry name" value="EmrE-like"/>
</dbReference>
<evidence type="ECO:0000256" key="2">
    <source>
        <dbReference type="SAM" id="Phobius"/>
    </source>
</evidence>
<dbReference type="InterPro" id="IPR000620">
    <property type="entry name" value="EamA_dom"/>
</dbReference>
<keyword evidence="5" id="KW-1185">Reference proteome</keyword>
<organism evidence="4 5">
    <name type="scientific">Agromyces cerinus subsp. cerinus</name>
    <dbReference type="NCBI Taxonomy" id="232089"/>
    <lineage>
        <taxon>Bacteria</taxon>
        <taxon>Bacillati</taxon>
        <taxon>Actinomycetota</taxon>
        <taxon>Actinomycetes</taxon>
        <taxon>Micrococcales</taxon>
        <taxon>Microbacteriaceae</taxon>
        <taxon>Agromyces</taxon>
    </lineage>
</organism>
<feature type="transmembrane region" description="Helical" evidence="2">
    <location>
        <begin position="226"/>
        <end position="251"/>
    </location>
</feature>
<gene>
    <name evidence="4" type="ORF">SAMN05443544_0341</name>
</gene>
<dbReference type="EMBL" id="FSRJ01000001">
    <property type="protein sequence ID" value="SIN71073.1"/>
    <property type="molecule type" value="Genomic_DNA"/>
</dbReference>